<dbReference type="Proteomes" id="UP001150941">
    <property type="component" value="Unassembled WGS sequence"/>
</dbReference>
<reference evidence="1" key="1">
    <citation type="submission" date="2022-11" db="EMBL/GenBank/DDBJ databases">
        <authorList>
            <person name="Petersen C."/>
        </authorList>
    </citation>
    <scope>NUCLEOTIDE SEQUENCE</scope>
    <source>
        <strain evidence="1">IBT 19713</strain>
    </source>
</reference>
<dbReference type="AlphaFoldDB" id="A0A9W9N859"/>
<proteinExistence type="predicted"/>
<dbReference type="OrthoDB" id="2148490at2759"/>
<organism evidence="1 2">
    <name type="scientific">Penicillium chermesinum</name>
    <dbReference type="NCBI Taxonomy" id="63820"/>
    <lineage>
        <taxon>Eukaryota</taxon>
        <taxon>Fungi</taxon>
        <taxon>Dikarya</taxon>
        <taxon>Ascomycota</taxon>
        <taxon>Pezizomycotina</taxon>
        <taxon>Eurotiomycetes</taxon>
        <taxon>Eurotiomycetidae</taxon>
        <taxon>Eurotiales</taxon>
        <taxon>Aspergillaceae</taxon>
        <taxon>Penicillium</taxon>
    </lineage>
</organism>
<evidence type="ECO:0000313" key="1">
    <source>
        <dbReference type="EMBL" id="KAJ5215039.1"/>
    </source>
</evidence>
<evidence type="ECO:0000313" key="2">
    <source>
        <dbReference type="Proteomes" id="UP001150941"/>
    </source>
</evidence>
<dbReference type="EMBL" id="JAPQKS010000009">
    <property type="protein sequence ID" value="KAJ5215039.1"/>
    <property type="molecule type" value="Genomic_DNA"/>
</dbReference>
<reference evidence="1" key="2">
    <citation type="journal article" date="2023" name="IMA Fungus">
        <title>Comparative genomic study of the Penicillium genus elucidates a diverse pangenome and 15 lateral gene transfer events.</title>
        <authorList>
            <person name="Petersen C."/>
            <person name="Sorensen T."/>
            <person name="Nielsen M.R."/>
            <person name="Sondergaard T.E."/>
            <person name="Sorensen J.L."/>
            <person name="Fitzpatrick D.A."/>
            <person name="Frisvad J.C."/>
            <person name="Nielsen K.L."/>
        </authorList>
    </citation>
    <scope>NUCLEOTIDE SEQUENCE</scope>
    <source>
        <strain evidence="1">IBT 19713</strain>
    </source>
</reference>
<dbReference type="RefSeq" id="XP_058325536.1">
    <property type="nucleotide sequence ID" value="XM_058480013.1"/>
</dbReference>
<dbReference type="GeneID" id="83207317"/>
<accession>A0A9W9N859</accession>
<comment type="caution">
    <text evidence="1">The sequence shown here is derived from an EMBL/GenBank/DDBJ whole genome shotgun (WGS) entry which is preliminary data.</text>
</comment>
<sequence>MSFTPKIARAISLSAMRPFRSSLKSFPAARIAWPIPTRTQLRHFHPTRPSEMGVINGMLDGSYALIQGVHSVSHLPWVLSIPLTAVLVRTLVGFPCRSTPGGTLDESKI</sequence>
<gene>
    <name evidence="1" type="ORF">N7468_010718</name>
</gene>
<protein>
    <submittedName>
        <fullName evidence="1">Uncharacterized protein</fullName>
    </submittedName>
</protein>
<keyword evidence="2" id="KW-1185">Reference proteome</keyword>
<name>A0A9W9N859_9EURO</name>